<organism evidence="2 3">
    <name type="scientific">Larkinella arboricola</name>
    <dbReference type="NCBI Taxonomy" id="643671"/>
    <lineage>
        <taxon>Bacteria</taxon>
        <taxon>Pseudomonadati</taxon>
        <taxon>Bacteroidota</taxon>
        <taxon>Cytophagia</taxon>
        <taxon>Cytophagales</taxon>
        <taxon>Spirosomataceae</taxon>
        <taxon>Larkinella</taxon>
    </lineage>
</organism>
<proteinExistence type="predicted"/>
<accession>A0A327WHT4</accession>
<evidence type="ECO:0000313" key="3">
    <source>
        <dbReference type="Proteomes" id="UP000248790"/>
    </source>
</evidence>
<protein>
    <submittedName>
        <fullName evidence="2">Uncharacterized protein DUF4297</fullName>
    </submittedName>
</protein>
<dbReference type="Proteomes" id="UP000248790">
    <property type="component" value="Unassembled WGS sequence"/>
</dbReference>
<evidence type="ECO:0000313" key="2">
    <source>
        <dbReference type="EMBL" id="RAJ90848.1"/>
    </source>
</evidence>
<dbReference type="AlphaFoldDB" id="A0A327WHT4"/>
<dbReference type="InterPro" id="IPR025382">
    <property type="entry name" value="Cap4-like_endonuclease_dom"/>
</dbReference>
<sequence length="344" mass="40172">MLLREDLEEIWFETHDDITLLWHGQAGIRVEFVQVKSNNLSSRWSVKSITHRDNGPGSSLLEKSLFQYRCKEASTFRIVTAYDVHADLELLKLEISSRPCINDSDNLKALVTKIKQRFGGDIVVPESGIGVDFWVDNCRWDKRPDDIVQVENHNKLLSEQVFKSKRVNLVPEHRDELYMKLLFLVKEASSKNLTTFPGCYKITRRYLNDWFDKTQLLLSNYSRSDNPLRDKMQAAGLPDPLVLTAEDLHWRYREARLDPDYYGGPTAFKRLEDEVMSFLPKLQSYQYSLSGSFDSLQFHKFCIDEVYKIIEKDRLSEFSLPEHIAAGFFYQVTNRCLMRFTVNS</sequence>
<keyword evidence="3" id="KW-1185">Reference proteome</keyword>
<evidence type="ECO:0000259" key="1">
    <source>
        <dbReference type="Pfam" id="PF14130"/>
    </source>
</evidence>
<gene>
    <name evidence="2" type="ORF">LX87_05477</name>
</gene>
<comment type="caution">
    <text evidence="2">The sequence shown here is derived from an EMBL/GenBank/DDBJ whole genome shotgun (WGS) entry which is preliminary data.</text>
</comment>
<dbReference type="Pfam" id="PF14130">
    <property type="entry name" value="Cap4_nuclease"/>
    <property type="match status" value="1"/>
</dbReference>
<dbReference type="GO" id="GO:0004518">
    <property type="term" value="F:nuclease activity"/>
    <property type="evidence" value="ECO:0007669"/>
    <property type="project" value="InterPro"/>
</dbReference>
<feature type="domain" description="CD-NTase associated protein 4-like DNA endonuclease" evidence="1">
    <location>
        <begin position="4"/>
        <end position="117"/>
    </location>
</feature>
<name>A0A327WHT4_LARAB</name>
<reference evidence="2 3" key="1">
    <citation type="submission" date="2018-06" db="EMBL/GenBank/DDBJ databases">
        <title>Genomic Encyclopedia of Archaeal and Bacterial Type Strains, Phase II (KMG-II): from individual species to whole genera.</title>
        <authorList>
            <person name="Goeker M."/>
        </authorList>
    </citation>
    <scope>NUCLEOTIDE SEQUENCE [LARGE SCALE GENOMIC DNA]</scope>
    <source>
        <strain evidence="2 3">DSM 21851</strain>
    </source>
</reference>
<dbReference type="EMBL" id="QLMC01000012">
    <property type="protein sequence ID" value="RAJ90848.1"/>
    <property type="molecule type" value="Genomic_DNA"/>
</dbReference>